<name>A0A5N5SW95_9CRUS</name>
<comment type="caution">
    <text evidence="1">The sequence shown here is derived from an EMBL/GenBank/DDBJ whole genome shotgun (WGS) entry which is preliminary data.</text>
</comment>
<protein>
    <submittedName>
        <fullName evidence="1">Uncharacterized protein</fullName>
    </submittedName>
</protein>
<proteinExistence type="predicted"/>
<feature type="non-terminal residue" evidence="1">
    <location>
        <position position="68"/>
    </location>
</feature>
<dbReference type="EMBL" id="SEYY01019431">
    <property type="protein sequence ID" value="KAB7498267.1"/>
    <property type="molecule type" value="Genomic_DNA"/>
</dbReference>
<sequence length="68" mass="7844">MELLKHRTRANELEALVEIENLLVKKYGFKCKLITKKHIRRKLNSTGGAAHGRRIILLKSIFKTTEGE</sequence>
<gene>
    <name evidence="1" type="ORF">Anas_01251</name>
</gene>
<organism evidence="1 2">
    <name type="scientific">Armadillidium nasatum</name>
    <dbReference type="NCBI Taxonomy" id="96803"/>
    <lineage>
        <taxon>Eukaryota</taxon>
        <taxon>Metazoa</taxon>
        <taxon>Ecdysozoa</taxon>
        <taxon>Arthropoda</taxon>
        <taxon>Crustacea</taxon>
        <taxon>Multicrustacea</taxon>
        <taxon>Malacostraca</taxon>
        <taxon>Eumalacostraca</taxon>
        <taxon>Peracarida</taxon>
        <taxon>Isopoda</taxon>
        <taxon>Oniscidea</taxon>
        <taxon>Crinocheta</taxon>
        <taxon>Armadillidiidae</taxon>
        <taxon>Armadillidium</taxon>
    </lineage>
</organism>
<evidence type="ECO:0000313" key="2">
    <source>
        <dbReference type="Proteomes" id="UP000326759"/>
    </source>
</evidence>
<evidence type="ECO:0000313" key="1">
    <source>
        <dbReference type="EMBL" id="KAB7498267.1"/>
    </source>
</evidence>
<accession>A0A5N5SW95</accession>
<dbReference type="Proteomes" id="UP000326759">
    <property type="component" value="Unassembled WGS sequence"/>
</dbReference>
<dbReference type="AlphaFoldDB" id="A0A5N5SW95"/>
<keyword evidence="2" id="KW-1185">Reference proteome</keyword>
<reference evidence="1 2" key="1">
    <citation type="journal article" date="2019" name="PLoS Biol.">
        <title>Sex chromosomes control vertical transmission of feminizing Wolbachia symbionts in an isopod.</title>
        <authorList>
            <person name="Becking T."/>
            <person name="Chebbi M.A."/>
            <person name="Giraud I."/>
            <person name="Moumen B."/>
            <person name="Laverre T."/>
            <person name="Caubet Y."/>
            <person name="Peccoud J."/>
            <person name="Gilbert C."/>
            <person name="Cordaux R."/>
        </authorList>
    </citation>
    <scope>NUCLEOTIDE SEQUENCE [LARGE SCALE GENOMIC DNA]</scope>
    <source>
        <strain evidence="1">ANa2</strain>
        <tissue evidence="1">Whole body excluding digestive tract and cuticle</tissue>
    </source>
</reference>